<protein>
    <recommendedName>
        <fullName evidence="1">Glycosyltransferase 2-like domain-containing protein</fullName>
    </recommendedName>
</protein>
<dbReference type="AlphaFoldDB" id="A0A381ZWQ2"/>
<sequence>VVDNASRDGTVERIRSRWSDVSVLVAETNLGFARACNLGILHTSSEFILLLNSDTVVHAGAIDALLNKLLQDKRVAVVGPRLVNLNGVTESSFGSTLTPFTELFRLLVQWCVARNVRPVLSLVRLWASRSRFTAWVSGACLLVRRNVAADVGFLDERYFMYFEDIDFCSSIRKLGYRVLFTSDVEIVHARGLSTQTAPEATRLAYQKSHIAFYEKHLPLWVPVLRAYLRFRPSNPF</sequence>
<dbReference type="InterPro" id="IPR001173">
    <property type="entry name" value="Glyco_trans_2-like"/>
</dbReference>
<dbReference type="PANTHER" id="PTHR43179:SF7">
    <property type="entry name" value="RHAMNOSYLTRANSFERASE WBBL"/>
    <property type="match status" value="1"/>
</dbReference>
<dbReference type="InterPro" id="IPR029044">
    <property type="entry name" value="Nucleotide-diphossugar_trans"/>
</dbReference>
<reference evidence="2" key="1">
    <citation type="submission" date="2018-05" db="EMBL/GenBank/DDBJ databases">
        <authorList>
            <person name="Lanie J.A."/>
            <person name="Ng W.-L."/>
            <person name="Kazmierczak K.M."/>
            <person name="Andrzejewski T.M."/>
            <person name="Davidsen T.M."/>
            <person name="Wayne K.J."/>
            <person name="Tettelin H."/>
            <person name="Glass J.I."/>
            <person name="Rusch D."/>
            <person name="Podicherti R."/>
            <person name="Tsui H.-C.T."/>
            <person name="Winkler M.E."/>
        </authorList>
    </citation>
    <scope>NUCLEOTIDE SEQUENCE</scope>
</reference>
<dbReference type="PANTHER" id="PTHR43179">
    <property type="entry name" value="RHAMNOSYLTRANSFERASE WBBL"/>
    <property type="match status" value="1"/>
</dbReference>
<dbReference type="SUPFAM" id="SSF53448">
    <property type="entry name" value="Nucleotide-diphospho-sugar transferases"/>
    <property type="match status" value="1"/>
</dbReference>
<dbReference type="Gene3D" id="3.90.550.10">
    <property type="entry name" value="Spore Coat Polysaccharide Biosynthesis Protein SpsA, Chain A"/>
    <property type="match status" value="1"/>
</dbReference>
<gene>
    <name evidence="2" type="ORF">METZ01_LOCUS146524</name>
</gene>
<feature type="domain" description="Glycosyltransferase 2-like" evidence="1">
    <location>
        <begin position="1"/>
        <end position="95"/>
    </location>
</feature>
<dbReference type="CDD" id="cd04186">
    <property type="entry name" value="GT_2_like_c"/>
    <property type="match status" value="1"/>
</dbReference>
<dbReference type="Pfam" id="PF00535">
    <property type="entry name" value="Glycos_transf_2"/>
    <property type="match status" value="1"/>
</dbReference>
<accession>A0A381ZWQ2</accession>
<dbReference type="EMBL" id="UINC01022960">
    <property type="protein sequence ID" value="SVA93670.1"/>
    <property type="molecule type" value="Genomic_DNA"/>
</dbReference>
<proteinExistence type="predicted"/>
<evidence type="ECO:0000313" key="2">
    <source>
        <dbReference type="EMBL" id="SVA93670.1"/>
    </source>
</evidence>
<evidence type="ECO:0000259" key="1">
    <source>
        <dbReference type="Pfam" id="PF00535"/>
    </source>
</evidence>
<feature type="non-terminal residue" evidence="2">
    <location>
        <position position="1"/>
    </location>
</feature>
<name>A0A381ZWQ2_9ZZZZ</name>
<organism evidence="2">
    <name type="scientific">marine metagenome</name>
    <dbReference type="NCBI Taxonomy" id="408172"/>
    <lineage>
        <taxon>unclassified sequences</taxon>
        <taxon>metagenomes</taxon>
        <taxon>ecological metagenomes</taxon>
    </lineage>
</organism>